<feature type="binding site" evidence="10">
    <location>
        <begin position="426"/>
        <end position="427"/>
    </location>
    <ligand>
        <name>substrate</name>
    </ligand>
</feature>
<dbReference type="Proteomes" id="UP000295706">
    <property type="component" value="Unassembled WGS sequence"/>
</dbReference>
<feature type="active site" description="Proton donor" evidence="9">
    <location>
        <position position="188"/>
    </location>
</feature>
<feature type="binding site" evidence="10">
    <location>
        <position position="42"/>
    </location>
    <ligand>
        <name>substrate</name>
    </ligand>
</feature>
<dbReference type="InterPro" id="IPR017853">
    <property type="entry name" value="GH"/>
</dbReference>
<evidence type="ECO:0000256" key="8">
    <source>
        <dbReference type="ARBA" id="ARBA00023326"/>
    </source>
</evidence>
<dbReference type="PROSITE" id="PS00653">
    <property type="entry name" value="GLYCOSYL_HYDROL_F1_2"/>
    <property type="match status" value="1"/>
</dbReference>
<dbReference type="PROSITE" id="PS00572">
    <property type="entry name" value="GLYCOSYL_HYDROL_F1_1"/>
    <property type="match status" value="1"/>
</dbReference>
<keyword evidence="8" id="KW-0624">Polysaccharide degradation</keyword>
<dbReference type="Gene3D" id="3.20.20.80">
    <property type="entry name" value="Glycosidases"/>
    <property type="match status" value="1"/>
</dbReference>
<dbReference type="OrthoDB" id="9765195at2"/>
<dbReference type="InterPro" id="IPR001360">
    <property type="entry name" value="Glyco_hydro_1"/>
</dbReference>
<evidence type="ECO:0000256" key="1">
    <source>
        <dbReference type="ARBA" id="ARBA00000448"/>
    </source>
</evidence>
<keyword evidence="14" id="KW-1185">Reference proteome</keyword>
<dbReference type="InterPro" id="IPR018120">
    <property type="entry name" value="Glyco_hydro_1_AS"/>
</dbReference>
<feature type="binding site" evidence="10">
    <location>
        <position position="419"/>
    </location>
    <ligand>
        <name>substrate</name>
    </ligand>
</feature>
<dbReference type="EMBL" id="SMJU01000008">
    <property type="protein sequence ID" value="TDB64162.1"/>
    <property type="molecule type" value="Genomic_DNA"/>
</dbReference>
<organism evidence="13 14">
    <name type="scientific">Arundinibacter roseus</name>
    <dbReference type="NCBI Taxonomy" id="2070510"/>
    <lineage>
        <taxon>Bacteria</taxon>
        <taxon>Pseudomonadati</taxon>
        <taxon>Bacteroidota</taxon>
        <taxon>Cytophagia</taxon>
        <taxon>Cytophagales</taxon>
        <taxon>Spirosomataceae</taxon>
        <taxon>Arundinibacter</taxon>
    </lineage>
</organism>
<evidence type="ECO:0000256" key="2">
    <source>
        <dbReference type="ARBA" id="ARBA00010838"/>
    </source>
</evidence>
<reference evidence="13 14" key="1">
    <citation type="submission" date="2019-02" db="EMBL/GenBank/DDBJ databases">
        <title>Arundinibacter roseus gen. nov., sp. nov., a new member of the family Cytophagaceae.</title>
        <authorList>
            <person name="Szuroczki S."/>
            <person name="Khayer B."/>
            <person name="Sproer C."/>
            <person name="Toumi M."/>
            <person name="Szabo A."/>
            <person name="Felfoldi T."/>
            <person name="Schumann P."/>
            <person name="Toth E."/>
        </authorList>
    </citation>
    <scope>NUCLEOTIDE SEQUENCE [LARGE SCALE GENOMIC DNA]</scope>
    <source>
        <strain evidence="13 14">DMA-k-7a</strain>
    </source>
</reference>
<evidence type="ECO:0000256" key="10">
    <source>
        <dbReference type="PIRSR" id="PIRSR617736-2"/>
    </source>
</evidence>
<protein>
    <recommendedName>
        <fullName evidence="3 12">Beta-glucosidase</fullName>
        <ecNumber evidence="3 12">3.2.1.21</ecNumber>
    </recommendedName>
</protein>
<comment type="catalytic activity">
    <reaction evidence="1 12">
        <text>Hydrolysis of terminal, non-reducing beta-D-glucosyl residues with release of beta-D-glucose.</text>
        <dbReference type="EC" id="3.2.1.21"/>
    </reaction>
</comment>
<dbReference type="Pfam" id="PF00232">
    <property type="entry name" value="Glyco_hydro_1"/>
    <property type="match status" value="1"/>
</dbReference>
<feature type="binding site" evidence="10">
    <location>
        <position position="316"/>
    </location>
    <ligand>
        <name>substrate</name>
    </ligand>
</feature>
<feature type="binding site" evidence="10">
    <location>
        <position position="187"/>
    </location>
    <ligand>
        <name>substrate</name>
    </ligand>
</feature>
<keyword evidence="4 12" id="KW-0378">Hydrolase</keyword>
<dbReference type="InterPro" id="IPR033132">
    <property type="entry name" value="GH_1_N_CS"/>
</dbReference>
<dbReference type="PANTHER" id="PTHR10353:SF36">
    <property type="entry name" value="LP05116P"/>
    <property type="match status" value="1"/>
</dbReference>
<dbReference type="NCBIfam" id="TIGR03356">
    <property type="entry name" value="BGL"/>
    <property type="match status" value="1"/>
</dbReference>
<evidence type="ECO:0000256" key="7">
    <source>
        <dbReference type="ARBA" id="ARBA00023295"/>
    </source>
</evidence>
<dbReference type="GO" id="GO:0005829">
    <property type="term" value="C:cytosol"/>
    <property type="evidence" value="ECO:0007669"/>
    <property type="project" value="TreeGrafter"/>
</dbReference>
<dbReference type="FunFam" id="3.20.20.80:FF:000004">
    <property type="entry name" value="Beta-glucosidase 6-phospho-beta-glucosidase"/>
    <property type="match status" value="1"/>
</dbReference>
<proteinExistence type="inferred from homology"/>
<keyword evidence="7 12" id="KW-0326">Glycosidase</keyword>
<dbReference type="InterPro" id="IPR017736">
    <property type="entry name" value="Glyco_hydro_1_beta-glucosidase"/>
</dbReference>
<evidence type="ECO:0000256" key="12">
    <source>
        <dbReference type="RuleBase" id="RU361175"/>
    </source>
</evidence>
<dbReference type="GO" id="GO:0030245">
    <property type="term" value="P:cellulose catabolic process"/>
    <property type="evidence" value="ECO:0007669"/>
    <property type="project" value="UniProtKB-KW"/>
</dbReference>
<name>A0A4R4KBM9_9BACT</name>
<feature type="binding site" evidence="10">
    <location>
        <position position="143"/>
    </location>
    <ligand>
        <name>substrate</name>
    </ligand>
</feature>
<dbReference type="EC" id="3.2.1.21" evidence="3 12"/>
<evidence type="ECO:0000256" key="3">
    <source>
        <dbReference type="ARBA" id="ARBA00012744"/>
    </source>
</evidence>
<comment type="caution">
    <text evidence="13">The sequence shown here is derived from an EMBL/GenBank/DDBJ whole genome shotgun (WGS) entry which is preliminary data.</text>
</comment>
<evidence type="ECO:0000256" key="4">
    <source>
        <dbReference type="ARBA" id="ARBA00022801"/>
    </source>
</evidence>
<sequence>MELVDYTRANSFCADPEGVETTFTRNDFGKDFYWGTATSAFQIEGAAADYGRGPSIWDKFTKLPGKIKNNACATRACDHYHRYEEDLDLLKTLGFTSYRFSLSWSRIFPDGTGRINPEGVAFYHRLIDACHERGIEPWITLYHWDLPQALQDRGGWESRQILNWFAEYVSFCATEFGDIVKKWIVLNEPMAVAALGYTSGLHAPGRKGLHRFLPVVHHLALCQAEGGRLLRQLVPGAYVGTTFSCSPVLPHSPSPRDVRAAKRLDALLNRLFVEPTLGMGYPTDAFPFLKNIRYFMKPGDAEKLAFDFDFIGLQNYFQVVVRHSWKKPLLWAEEVKPTGTRTAMGWGVAPEGLYKILTQFGAYEGIKELIISENGAAFHDEIKNGEVHDPQRIGFFRDYLENVLRARQEGVPVNGYFAWSLLDNFEWAEGYDARFGLVHVDYATQKRTIKSSGYWFAEFLA</sequence>
<evidence type="ECO:0000313" key="13">
    <source>
        <dbReference type="EMBL" id="TDB64162.1"/>
    </source>
</evidence>
<dbReference type="SUPFAM" id="SSF51445">
    <property type="entry name" value="(Trans)glycosidases"/>
    <property type="match status" value="1"/>
</dbReference>
<dbReference type="RefSeq" id="WP_132118899.1">
    <property type="nucleotide sequence ID" value="NZ_SMJU01000008.1"/>
</dbReference>
<gene>
    <name evidence="13" type="ORF">EZE20_14585</name>
</gene>
<evidence type="ECO:0000256" key="11">
    <source>
        <dbReference type="PROSITE-ProRule" id="PRU10055"/>
    </source>
</evidence>
<keyword evidence="5" id="KW-0136">Cellulose degradation</keyword>
<feature type="active site" description="Nucleophile" evidence="9 11">
    <location>
        <position position="373"/>
    </location>
</feature>
<evidence type="ECO:0000313" key="14">
    <source>
        <dbReference type="Proteomes" id="UP000295706"/>
    </source>
</evidence>
<evidence type="ECO:0000256" key="5">
    <source>
        <dbReference type="ARBA" id="ARBA00023001"/>
    </source>
</evidence>
<accession>A0A4R4KBM9</accession>
<dbReference type="AlphaFoldDB" id="A0A4R4KBM9"/>
<evidence type="ECO:0000256" key="6">
    <source>
        <dbReference type="ARBA" id="ARBA00023277"/>
    </source>
</evidence>
<dbReference type="PANTHER" id="PTHR10353">
    <property type="entry name" value="GLYCOSYL HYDROLASE"/>
    <property type="match status" value="1"/>
</dbReference>
<dbReference type="PRINTS" id="PR00131">
    <property type="entry name" value="GLHYDRLASE1"/>
</dbReference>
<keyword evidence="6" id="KW-0119">Carbohydrate metabolism</keyword>
<evidence type="ECO:0000256" key="9">
    <source>
        <dbReference type="PIRSR" id="PIRSR617736-1"/>
    </source>
</evidence>
<comment type="similarity">
    <text evidence="2 12">Belongs to the glycosyl hydrolase 1 family.</text>
</comment>
<dbReference type="GO" id="GO:0008422">
    <property type="term" value="F:beta-glucosidase activity"/>
    <property type="evidence" value="ECO:0007669"/>
    <property type="project" value="UniProtKB-EC"/>
</dbReference>